<protein>
    <submittedName>
        <fullName evidence="1">Uncharacterized protein</fullName>
    </submittedName>
</protein>
<organism evidence="1 2">
    <name type="scientific">Polarella glacialis</name>
    <name type="common">Dinoflagellate</name>
    <dbReference type="NCBI Taxonomy" id="89957"/>
    <lineage>
        <taxon>Eukaryota</taxon>
        <taxon>Sar</taxon>
        <taxon>Alveolata</taxon>
        <taxon>Dinophyceae</taxon>
        <taxon>Suessiales</taxon>
        <taxon>Suessiaceae</taxon>
        <taxon>Polarella</taxon>
    </lineage>
</organism>
<dbReference type="Proteomes" id="UP000626109">
    <property type="component" value="Unassembled WGS sequence"/>
</dbReference>
<accession>A0A813K7D7</accession>
<dbReference type="EMBL" id="CAJNNW010028074">
    <property type="protein sequence ID" value="CAE8694535.1"/>
    <property type="molecule type" value="Genomic_DNA"/>
</dbReference>
<feature type="non-terminal residue" evidence="1">
    <location>
        <position position="1"/>
    </location>
</feature>
<proteinExistence type="predicted"/>
<dbReference type="AlphaFoldDB" id="A0A813K7D7"/>
<evidence type="ECO:0000313" key="2">
    <source>
        <dbReference type="Proteomes" id="UP000626109"/>
    </source>
</evidence>
<gene>
    <name evidence="1" type="ORF">PGLA2088_LOCUS28905</name>
</gene>
<comment type="caution">
    <text evidence="1">The sequence shown here is derived from an EMBL/GenBank/DDBJ whole genome shotgun (WGS) entry which is preliminary data.</text>
</comment>
<evidence type="ECO:0000313" key="1">
    <source>
        <dbReference type="EMBL" id="CAE8694535.1"/>
    </source>
</evidence>
<name>A0A813K7D7_POLGL</name>
<reference evidence="1" key="1">
    <citation type="submission" date="2021-02" db="EMBL/GenBank/DDBJ databases">
        <authorList>
            <person name="Dougan E. K."/>
            <person name="Rhodes N."/>
            <person name="Thang M."/>
            <person name="Chan C."/>
        </authorList>
    </citation>
    <scope>NUCLEOTIDE SEQUENCE</scope>
</reference>
<sequence>RWLKYWTRFLRAVELGQVHDVYSIKTNLSLGLEEMTAGATWGDDIRALLASENFKPMEVPAMSLRAGTTVDLKIRYNKAFLVHLVLKAYQGEKNMSEEVYRIDEDLFEALNAESPRDDTKWDFTLVVYKGLTICAYSFTLNGPMYALGPMGKCYKLGYPSIHFEFRRVLVADPESMGIDARRFSFQLRDHTNRLELKGMRTSCPSG</sequence>